<dbReference type="SUPFAM" id="SSF56219">
    <property type="entry name" value="DNase I-like"/>
    <property type="match status" value="1"/>
</dbReference>
<dbReference type="InterPro" id="IPR043502">
    <property type="entry name" value="DNA/RNA_pol_sf"/>
</dbReference>
<dbReference type="PROSITE" id="PS50878">
    <property type="entry name" value="RT_POL"/>
    <property type="match status" value="1"/>
</dbReference>
<gene>
    <name evidence="2" type="ORF">CAMPLR22A2D_LOCUS622</name>
</gene>
<dbReference type="PANTHER" id="PTHR33710:SF72">
    <property type="entry name" value="OS04G0204200 PROTEIN"/>
    <property type="match status" value="1"/>
</dbReference>
<sequence>MFNTIIESLELREIELSGRKFTWANSLLVPTFEKLDRVLASVEWEQKFPLVTVQALTRGISDHTPLLVDSGAQTHVGNKNIFSFELAWFEREGFLELLAREWAKDSGGRSPIERWQCKIRHLRRFHRGWAKHTHGIYKAEKERLLLLIQTLEVKAETSILGTSELETKMEAELRLKELLREEELKWALRAKVHKIVQGEDNTQFFHMIANGKHRKKRIFQLEQDEGTIVGQENLKVYITNYYKQIESFMQKGSVGIKVNDDIGHYFQTHKGLRQGDPMSPILFNIVVDMLTILIGRAKDAGQVGGLVPHLVDGGISILQYADDTIIFMEHDLAKARNMKLVLCLFEQLSGLKINFHKS</sequence>
<evidence type="ECO:0000313" key="2">
    <source>
        <dbReference type="EMBL" id="SPT16029.1"/>
    </source>
</evidence>
<evidence type="ECO:0000259" key="1">
    <source>
        <dbReference type="PROSITE" id="PS50878"/>
    </source>
</evidence>
<dbReference type="SUPFAM" id="SSF56672">
    <property type="entry name" value="DNA/RNA polymerases"/>
    <property type="match status" value="1"/>
</dbReference>
<dbReference type="PANTHER" id="PTHR33710">
    <property type="entry name" value="BNAC02G09200D PROTEIN"/>
    <property type="match status" value="1"/>
</dbReference>
<dbReference type="EMBL" id="LS480641">
    <property type="protein sequence ID" value="SPT16029.1"/>
    <property type="molecule type" value="Genomic_DNA"/>
</dbReference>
<accession>A0A7H4LBP1</accession>
<proteinExistence type="predicted"/>
<dbReference type="AlphaFoldDB" id="A0A7H4LBP1"/>
<dbReference type="InterPro" id="IPR036691">
    <property type="entry name" value="Endo/exonu/phosph_ase_sf"/>
</dbReference>
<dbReference type="InterPro" id="IPR000477">
    <property type="entry name" value="RT_dom"/>
</dbReference>
<feature type="domain" description="Reverse transcriptase" evidence="1">
    <location>
        <begin position="1"/>
        <end position="358"/>
    </location>
</feature>
<dbReference type="Pfam" id="PF00078">
    <property type="entry name" value="RVT_1"/>
    <property type="match status" value="1"/>
</dbReference>
<evidence type="ECO:0000313" key="3">
    <source>
        <dbReference type="Proteomes" id="UP000280104"/>
    </source>
</evidence>
<protein>
    <recommendedName>
        <fullName evidence="1">Reverse transcriptase domain-containing protein</fullName>
    </recommendedName>
</protein>
<name>A0A7H4LBP1_WHEAT</name>
<reference evidence="2 3" key="1">
    <citation type="submission" date="2018-05" db="EMBL/GenBank/DDBJ databases">
        <authorList>
            <person name="Thind KAUR A."/>
        </authorList>
    </citation>
    <scope>NUCLEOTIDE SEQUENCE [LARGE SCALE GENOMIC DNA]</scope>
</reference>
<dbReference type="Proteomes" id="UP000280104">
    <property type="component" value="Chromosome II"/>
</dbReference>
<organism evidence="2 3">
    <name type="scientific">Triticum aestivum</name>
    <name type="common">Wheat</name>
    <dbReference type="NCBI Taxonomy" id="4565"/>
    <lineage>
        <taxon>Eukaryota</taxon>
        <taxon>Viridiplantae</taxon>
        <taxon>Streptophyta</taxon>
        <taxon>Embryophyta</taxon>
        <taxon>Tracheophyta</taxon>
        <taxon>Spermatophyta</taxon>
        <taxon>Magnoliopsida</taxon>
        <taxon>Liliopsida</taxon>
        <taxon>Poales</taxon>
        <taxon>Poaceae</taxon>
        <taxon>BOP clade</taxon>
        <taxon>Pooideae</taxon>
        <taxon>Triticodae</taxon>
        <taxon>Triticeae</taxon>
        <taxon>Triticinae</taxon>
        <taxon>Triticum</taxon>
    </lineage>
</organism>